<feature type="domain" description="Gylcosyl hydrolase 115 C-terminal" evidence="2">
    <location>
        <begin position="709"/>
        <end position="884"/>
    </location>
</feature>
<dbReference type="Gene3D" id="3.20.20.520">
    <property type="entry name" value="Glycosyl hydrolase family 115"/>
    <property type="match status" value="1"/>
</dbReference>
<keyword evidence="4" id="KW-1185">Reference proteome</keyword>
<dbReference type="InterPro" id="IPR041437">
    <property type="entry name" value="GH115_C"/>
</dbReference>
<dbReference type="OrthoDB" id="8727830at2"/>
<dbReference type="Pfam" id="PF15979">
    <property type="entry name" value="Glyco_hydro_115"/>
    <property type="match status" value="1"/>
</dbReference>
<dbReference type="PANTHER" id="PTHR37842">
    <property type="match status" value="1"/>
</dbReference>
<evidence type="ECO:0000313" key="3">
    <source>
        <dbReference type="EMBL" id="SFS18248.1"/>
    </source>
</evidence>
<dbReference type="Pfam" id="PF17829">
    <property type="entry name" value="GH115_C"/>
    <property type="match status" value="1"/>
</dbReference>
<proteinExistence type="predicted"/>
<gene>
    <name evidence="3" type="ORF">SAMN05421771_3395</name>
</gene>
<dbReference type="InterPro" id="IPR031924">
    <property type="entry name" value="GH115"/>
</dbReference>
<sequence>MHHRFFAILAILAVSLIPIHGQTSTSLYAPRPALRVGTIPTRDSFPLVAHGHAAAIYLAPQDDAQLSATVTAFASDVARVTGIQPRIVHSLEGPLPASLLIVGIIDRSPAMRRLQASGTLGLSALSGQWESAITTVADHPLPGVRRALIVAGSDRRGAAFALFTLSRQMGVSPWNWWADVPVPHHEAVYVTASHIVQPPPSVQYRGIFLNDEDWGLRPWAATKMDPNLRNIGPNTYNRIFELLLRLHANSLWPAMHPGTLPFNAVPENAQLADRWGIVMGSSHSEALLRNNVGEWNEKTDGPWNYQRNKQAMDAYWDKRLAQNGRYENFYTVGLRGVHDTGLEATGDDQVKARLVEQAISDQRALLARRVDPHLGKIPQVIWLYKESLELYRAGMQVPPDVTLGWTDDNYGYLRQLPTTAEQQRPGGSGVYYHVSYWGFPHDHLWLSTTPPALIREEMTKAYDHKARRYWILNVGDLKPAEIDIDYFMQLAWDEPAVSALTQQEFLRQWFAEQFPTIDASATAQLMQRFYQLNFIRKPEFMGFNGYNDDIRRTAFNPLAWGSSTLGQNGDRLAAWSSLRQQETALASSVPPASANAFFELVGYPVEAAAAQNEKFLDTDQTYLDASLHNQPALQAAAARAHAAYDTIQSLTVRYNTLEGGKWAGMMSSSPRNRHVFEMPATATPADAAIPLPASWQAAPPQPIAPCCQGFFEDNATVSISAAHFTRKQDGSASHWNILSELGISGSSVVYGSPGRLANALASTSTQPWLDYEFTTISHGPATLSVYLLPTFPLDAAHRLRFAAALDGQSPTPLDAGATGEWHEDTAPVWAANVLRNAAVVTLPLGNLTPGRHTLRLLYVDPGVVFEHLVVTFPGAPPAYPVPPETGHPGTP</sequence>
<dbReference type="AlphaFoldDB" id="A0A1I6MRU9"/>
<reference evidence="3 4" key="1">
    <citation type="submission" date="2016-10" db="EMBL/GenBank/DDBJ databases">
        <authorList>
            <person name="de Groot N.N."/>
        </authorList>
    </citation>
    <scope>NUCLEOTIDE SEQUENCE [LARGE SCALE GENOMIC DNA]</scope>
    <source>
        <strain evidence="3 4">DSM 21001</strain>
    </source>
</reference>
<dbReference type="Gene3D" id="3.30.379.10">
    <property type="entry name" value="Chitobiase/beta-hexosaminidase domain 2-like"/>
    <property type="match status" value="1"/>
</dbReference>
<dbReference type="Gene3D" id="2.60.120.1620">
    <property type="match status" value="1"/>
</dbReference>
<dbReference type="Gene3D" id="1.20.58.2150">
    <property type="match status" value="1"/>
</dbReference>
<dbReference type="GO" id="GO:0005975">
    <property type="term" value="P:carbohydrate metabolic process"/>
    <property type="evidence" value="ECO:0007669"/>
    <property type="project" value="UniProtKB-ARBA"/>
</dbReference>
<dbReference type="GO" id="GO:0016787">
    <property type="term" value="F:hydrolase activity"/>
    <property type="evidence" value="ECO:0007669"/>
    <property type="project" value="UniProtKB-KW"/>
</dbReference>
<name>A0A1I6MRU9_9BACT</name>
<dbReference type="Proteomes" id="UP000199024">
    <property type="component" value="Unassembled WGS sequence"/>
</dbReference>
<dbReference type="InterPro" id="IPR042301">
    <property type="entry name" value="GH115_sf"/>
</dbReference>
<organism evidence="3 4">
    <name type="scientific">Granulicella pectinivorans</name>
    <dbReference type="NCBI Taxonomy" id="474950"/>
    <lineage>
        <taxon>Bacteria</taxon>
        <taxon>Pseudomonadati</taxon>
        <taxon>Acidobacteriota</taxon>
        <taxon>Terriglobia</taxon>
        <taxon>Terriglobales</taxon>
        <taxon>Acidobacteriaceae</taxon>
        <taxon>Granulicella</taxon>
    </lineage>
</organism>
<dbReference type="InterPro" id="IPR029018">
    <property type="entry name" value="Hex-like_dom2"/>
</dbReference>
<evidence type="ECO:0000256" key="1">
    <source>
        <dbReference type="ARBA" id="ARBA00022801"/>
    </source>
</evidence>
<evidence type="ECO:0000313" key="4">
    <source>
        <dbReference type="Proteomes" id="UP000199024"/>
    </source>
</evidence>
<evidence type="ECO:0000259" key="2">
    <source>
        <dbReference type="Pfam" id="PF17829"/>
    </source>
</evidence>
<dbReference type="EMBL" id="FOZL01000001">
    <property type="protein sequence ID" value="SFS18248.1"/>
    <property type="molecule type" value="Genomic_DNA"/>
</dbReference>
<keyword evidence="1 3" id="KW-0378">Hydrolase</keyword>
<dbReference type="PANTHER" id="PTHR37842:SF2">
    <property type="entry name" value="GYLCOSYL HYDROLASE 115 C-TERMINAL DOMAIN-CONTAINING PROTEIN"/>
    <property type="match status" value="1"/>
</dbReference>
<dbReference type="STRING" id="474950.SAMN05421771_3395"/>
<accession>A0A1I6MRU9</accession>
<protein>
    <submittedName>
        <fullName evidence="3">Glycosyl hydrolase family 115</fullName>
    </submittedName>
</protein>
<dbReference type="RefSeq" id="WP_089840896.1">
    <property type="nucleotide sequence ID" value="NZ_FOZL01000001.1"/>
</dbReference>